<gene>
    <name evidence="1" type="ORF">ID854_14700</name>
</gene>
<dbReference type="Proteomes" id="UP001193920">
    <property type="component" value="Unassembled WGS sequence"/>
</dbReference>
<sequence length="157" mass="18882">MNIYYDDKFLLTLYAYFRQVELSVHRGMDEWGVVKHYLKKRYLADHFIEVLSSNSSSYCKEYRKITFFAFLKRKQYLSSKEIVTICCLLEDFLRVISEETPNRDYLIKLRMELERASMLVRKRVNNKSRILLADRVEHFNQSDHGKFFTIEQIVSGL</sequence>
<dbReference type="RefSeq" id="WP_323869313.1">
    <property type="nucleotide sequence ID" value="NZ_JACXBF010000370.1"/>
</dbReference>
<dbReference type="AlphaFoldDB" id="A0AAW3YXU6"/>
<accession>A0AAW3YXU6</accession>
<name>A0AAW3YXU6_9GAMM</name>
<dbReference type="EMBL" id="JACXBF010000370">
    <property type="protein sequence ID" value="MBD2801659.1"/>
    <property type="molecule type" value="Genomic_DNA"/>
</dbReference>
<evidence type="ECO:0008006" key="2">
    <source>
        <dbReference type="Google" id="ProtNLM"/>
    </source>
</evidence>
<proteinExistence type="predicted"/>
<protein>
    <recommendedName>
        <fullName evidence="2">Transposase</fullName>
    </recommendedName>
</protein>
<reference evidence="1" key="1">
    <citation type="submission" date="2020-09" db="EMBL/GenBank/DDBJ databases">
        <authorList>
            <person name="Palma L."/>
            <person name="Caballero P."/>
            <person name="Berry C."/>
            <person name="Del Valle E."/>
        </authorList>
    </citation>
    <scope>NUCLEOTIDE SEQUENCE</scope>
    <source>
        <strain evidence="1">M</strain>
    </source>
</reference>
<reference evidence="1" key="2">
    <citation type="journal article" date="2024" name="Toxins">
        <title>Genome Sequence Analysis of Native Xenorhabdus Strains Isolated from Entomopathogenic Nematodes in Argentina.</title>
        <authorList>
            <person name="Palma L."/>
            <person name="Frizzo L."/>
            <person name="Kaiser S."/>
            <person name="Berry C."/>
            <person name="Caballero P."/>
            <person name="Bode H.B."/>
            <person name="Del Valle E.E."/>
        </authorList>
    </citation>
    <scope>NUCLEOTIDE SEQUENCE</scope>
    <source>
        <strain evidence="1">M</strain>
    </source>
</reference>
<evidence type="ECO:0000313" key="1">
    <source>
        <dbReference type="EMBL" id="MBD2801659.1"/>
    </source>
</evidence>
<comment type="caution">
    <text evidence="1">The sequence shown here is derived from an EMBL/GenBank/DDBJ whole genome shotgun (WGS) entry which is preliminary data.</text>
</comment>
<organism evidence="1">
    <name type="scientific">Xenorhabdus szentirmaii</name>
    <dbReference type="NCBI Taxonomy" id="290112"/>
    <lineage>
        <taxon>Bacteria</taxon>
        <taxon>Pseudomonadati</taxon>
        <taxon>Pseudomonadota</taxon>
        <taxon>Gammaproteobacteria</taxon>
        <taxon>Enterobacterales</taxon>
        <taxon>Morganellaceae</taxon>
        <taxon>Xenorhabdus</taxon>
    </lineage>
</organism>